<feature type="compositionally biased region" description="Polar residues" evidence="1">
    <location>
        <begin position="36"/>
        <end position="45"/>
    </location>
</feature>
<keyword evidence="2" id="KW-1133">Transmembrane helix</keyword>
<feature type="region of interest" description="Disordered" evidence="1">
    <location>
        <begin position="1"/>
        <end position="57"/>
    </location>
</feature>
<dbReference type="EMBL" id="WPRH01000418">
    <property type="protein sequence ID" value="MVI55556.1"/>
    <property type="molecule type" value="Genomic_DNA"/>
</dbReference>
<proteinExistence type="predicted"/>
<dbReference type="InterPro" id="IPR017505">
    <property type="entry name" value="Sortase_SrtB_sig_NPQTN"/>
</dbReference>
<gene>
    <name evidence="3" type="ORF">GO793_06805</name>
</gene>
<name>A0A6B0BML3_STAAU</name>
<evidence type="ECO:0000313" key="4">
    <source>
        <dbReference type="Proteomes" id="UP000433366"/>
    </source>
</evidence>
<evidence type="ECO:0000256" key="1">
    <source>
        <dbReference type="SAM" id="MobiDB-lite"/>
    </source>
</evidence>
<dbReference type="Proteomes" id="UP000433366">
    <property type="component" value="Unassembled WGS sequence"/>
</dbReference>
<feature type="compositionally biased region" description="Low complexity" evidence="1">
    <location>
        <begin position="24"/>
        <end position="35"/>
    </location>
</feature>
<reference evidence="3 4" key="1">
    <citation type="submission" date="2019-11" db="EMBL/GenBank/DDBJ databases">
        <title>Implementation of targeted gown and glove precautions to prevent Staphylococcus aureus acquisition in community-based nursing homes.</title>
        <authorList>
            <person name="Stine O.C."/>
        </authorList>
    </citation>
    <scope>NUCLEOTIDE SEQUENCE [LARGE SCALE GENOMIC DNA]</scope>
    <source>
        <strain evidence="3 4">S_4031.LGMP.AI</strain>
    </source>
</reference>
<keyword evidence="2" id="KW-0812">Transmembrane</keyword>
<feature type="transmembrane region" description="Helical" evidence="2">
    <location>
        <begin position="61"/>
        <end position="81"/>
    </location>
</feature>
<comment type="caution">
    <text evidence="3">The sequence shown here is derived from an EMBL/GenBank/DDBJ whole genome shotgun (WGS) entry which is preliminary data.</text>
</comment>
<organism evidence="3 4">
    <name type="scientific">Staphylococcus aureus</name>
    <dbReference type="NCBI Taxonomy" id="1280"/>
    <lineage>
        <taxon>Bacteria</taxon>
        <taxon>Bacillati</taxon>
        <taxon>Bacillota</taxon>
        <taxon>Bacilli</taxon>
        <taxon>Bacillales</taxon>
        <taxon>Staphylococcaceae</taxon>
        <taxon>Staphylococcus</taxon>
    </lineage>
</organism>
<keyword evidence="2" id="KW-0472">Membrane</keyword>
<dbReference type="AlphaFoldDB" id="A0A6B0BML3"/>
<feature type="non-terminal residue" evidence="3">
    <location>
        <position position="1"/>
    </location>
</feature>
<accession>A0A6B0BML3</accession>
<evidence type="ECO:0000313" key="3">
    <source>
        <dbReference type="EMBL" id="MVI55556.1"/>
    </source>
</evidence>
<dbReference type="NCBIfam" id="TIGR03068">
    <property type="entry name" value="srtB_sig_NPQTN"/>
    <property type="match status" value="1"/>
</dbReference>
<protein>
    <submittedName>
        <fullName evidence="3">NPQTN class sortase B protein-sorting domain-containing protein</fullName>
    </submittedName>
</protein>
<evidence type="ECO:0000256" key="2">
    <source>
        <dbReference type="SAM" id="Phobius"/>
    </source>
</evidence>
<sequence>ITYKFNGPTDVAGANAPGKDDKNSASGSDKGSDGATTGQSESNSSNKDKVENPQTNAGTPAYIYAIPVASLALLIAITLFVRKKSKGNVE</sequence>